<evidence type="ECO:0000313" key="12">
    <source>
        <dbReference type="Proteomes" id="UP001178508"/>
    </source>
</evidence>
<dbReference type="Gene3D" id="2.60.40.10">
    <property type="entry name" value="Immunoglobulins"/>
    <property type="match status" value="2"/>
</dbReference>
<evidence type="ECO:0000256" key="8">
    <source>
        <dbReference type="SAM" id="Phobius"/>
    </source>
</evidence>
<dbReference type="InterPro" id="IPR036179">
    <property type="entry name" value="Ig-like_dom_sf"/>
</dbReference>
<evidence type="ECO:0000256" key="6">
    <source>
        <dbReference type="ARBA" id="ARBA00023157"/>
    </source>
</evidence>
<feature type="transmembrane region" description="Helical" evidence="8">
    <location>
        <begin position="253"/>
        <end position="274"/>
    </location>
</feature>
<dbReference type="InterPro" id="IPR052051">
    <property type="entry name" value="TCR_complex_component"/>
</dbReference>
<sequence length="345" mass="37329">MELYIFIVLLSEIFQVAAVTKSSNIQQDSGLITARAGDNITLHCSYQDDAVNFLSWYKQHLGDKPDIISTRMKLNKEATISPAYADRFQVEAGGAKGTNHLTIRDIQQSDSAMYYCGILEFNAIEFGEGVFLHVKPLSSNVPAIVQQPTLEPLQVGDSLNLSCTVFAAACAGEQSFYWFRQGAAQSAVMYHKKGQCVSDSESHVKNCTLNLVLKSVSYSDAGMYYCALASCGETVFGNGTSVKIKGGSAKVPLLLVSCLGVALAVSIIVLFILASIMCKLQKKSCSVCKGTVSYPAGSATPDAVSQDAGNLHYAALSLNKTRKQQCQEESVETECVYSRVKSRKE</sequence>
<organism evidence="11 12">
    <name type="scientific">Xyrichtys novacula</name>
    <name type="common">Pearly razorfish</name>
    <name type="synonym">Hemipteronotus novacula</name>
    <dbReference type="NCBI Taxonomy" id="13765"/>
    <lineage>
        <taxon>Eukaryota</taxon>
        <taxon>Metazoa</taxon>
        <taxon>Chordata</taxon>
        <taxon>Craniata</taxon>
        <taxon>Vertebrata</taxon>
        <taxon>Euteleostomi</taxon>
        <taxon>Actinopterygii</taxon>
        <taxon>Neopterygii</taxon>
        <taxon>Teleostei</taxon>
        <taxon>Neoteleostei</taxon>
        <taxon>Acanthomorphata</taxon>
        <taxon>Eupercaria</taxon>
        <taxon>Labriformes</taxon>
        <taxon>Labridae</taxon>
        <taxon>Xyrichtys</taxon>
    </lineage>
</organism>
<protein>
    <submittedName>
        <fullName evidence="11">Uncharacterized protein LOC117807117</fullName>
    </submittedName>
</protein>
<keyword evidence="4" id="KW-0391">Immunity</keyword>
<dbReference type="InterPro" id="IPR013783">
    <property type="entry name" value="Ig-like_fold"/>
</dbReference>
<keyword evidence="6" id="KW-1015">Disulfide bond</keyword>
<evidence type="ECO:0000259" key="10">
    <source>
        <dbReference type="PROSITE" id="PS50835"/>
    </source>
</evidence>
<accession>A0AAV1HM66</accession>
<evidence type="ECO:0000256" key="7">
    <source>
        <dbReference type="ARBA" id="ARBA00023180"/>
    </source>
</evidence>
<keyword evidence="12" id="KW-1185">Reference proteome</keyword>
<feature type="signal peptide" evidence="9">
    <location>
        <begin position="1"/>
        <end position="18"/>
    </location>
</feature>
<dbReference type="SMART" id="SM00406">
    <property type="entry name" value="IGv"/>
    <property type="match status" value="2"/>
</dbReference>
<proteinExistence type="predicted"/>
<dbReference type="GO" id="GO:0005886">
    <property type="term" value="C:plasma membrane"/>
    <property type="evidence" value="ECO:0007669"/>
    <property type="project" value="UniProtKB-SubCell"/>
</dbReference>
<gene>
    <name evidence="11" type="ORF">XNOV1_A017387</name>
</gene>
<evidence type="ECO:0000313" key="11">
    <source>
        <dbReference type="EMBL" id="CAJ1086670.1"/>
    </source>
</evidence>
<evidence type="ECO:0000256" key="3">
    <source>
        <dbReference type="ARBA" id="ARBA00022729"/>
    </source>
</evidence>
<keyword evidence="5 8" id="KW-0472">Membrane</keyword>
<feature type="chain" id="PRO_5043550247" evidence="9">
    <location>
        <begin position="19"/>
        <end position="345"/>
    </location>
</feature>
<evidence type="ECO:0000256" key="5">
    <source>
        <dbReference type="ARBA" id="ARBA00023136"/>
    </source>
</evidence>
<dbReference type="Proteomes" id="UP001178508">
    <property type="component" value="Chromosome 23"/>
</dbReference>
<dbReference type="SUPFAM" id="SSF48726">
    <property type="entry name" value="Immunoglobulin"/>
    <property type="match status" value="2"/>
</dbReference>
<evidence type="ECO:0000256" key="4">
    <source>
        <dbReference type="ARBA" id="ARBA00022859"/>
    </source>
</evidence>
<dbReference type="InterPro" id="IPR003599">
    <property type="entry name" value="Ig_sub"/>
</dbReference>
<feature type="domain" description="Ig-like" evidence="10">
    <location>
        <begin position="37"/>
        <end position="116"/>
    </location>
</feature>
<keyword evidence="7" id="KW-0325">Glycoprotein</keyword>
<keyword evidence="8" id="KW-0812">Transmembrane</keyword>
<dbReference type="PANTHER" id="PTHR19433:SF127">
    <property type="entry name" value="NITR9"/>
    <property type="match status" value="1"/>
</dbReference>
<reference evidence="11" key="1">
    <citation type="submission" date="2023-08" db="EMBL/GenBank/DDBJ databases">
        <authorList>
            <person name="Alioto T."/>
            <person name="Alioto T."/>
            <person name="Gomez Garrido J."/>
        </authorList>
    </citation>
    <scope>NUCLEOTIDE SEQUENCE</scope>
</reference>
<dbReference type="GO" id="GO:0009617">
    <property type="term" value="P:response to bacterium"/>
    <property type="evidence" value="ECO:0007669"/>
    <property type="project" value="TreeGrafter"/>
</dbReference>
<dbReference type="EMBL" id="OY660886">
    <property type="protein sequence ID" value="CAJ1086670.1"/>
    <property type="molecule type" value="Genomic_DNA"/>
</dbReference>
<evidence type="ECO:0000256" key="9">
    <source>
        <dbReference type="SAM" id="SignalP"/>
    </source>
</evidence>
<keyword evidence="8" id="KW-1133">Transmembrane helix</keyword>
<feature type="domain" description="Ig-like" evidence="10">
    <location>
        <begin position="142"/>
        <end position="243"/>
    </location>
</feature>
<dbReference type="Pfam" id="PF07686">
    <property type="entry name" value="V-set"/>
    <property type="match status" value="2"/>
</dbReference>
<dbReference type="CDD" id="cd00099">
    <property type="entry name" value="IgV"/>
    <property type="match status" value="1"/>
</dbReference>
<dbReference type="GO" id="GO:0002376">
    <property type="term" value="P:immune system process"/>
    <property type="evidence" value="ECO:0007669"/>
    <property type="project" value="UniProtKB-KW"/>
</dbReference>
<name>A0AAV1HM66_XYRNO</name>
<comment type="subcellular location">
    <subcellularLocation>
        <location evidence="1">Cell membrane</location>
    </subcellularLocation>
</comment>
<dbReference type="PANTHER" id="PTHR19433">
    <property type="entry name" value="T-CELL RECEPTOR ALPHA CHAIN V REGION-RELATED"/>
    <property type="match status" value="1"/>
</dbReference>
<dbReference type="InterPro" id="IPR013106">
    <property type="entry name" value="Ig_V-set"/>
</dbReference>
<dbReference type="PROSITE" id="PS50835">
    <property type="entry name" value="IG_LIKE"/>
    <property type="match status" value="2"/>
</dbReference>
<dbReference type="SMART" id="SM00409">
    <property type="entry name" value="IG"/>
    <property type="match status" value="2"/>
</dbReference>
<dbReference type="AlphaFoldDB" id="A0AAV1HM66"/>
<keyword evidence="2" id="KW-1003">Cell membrane</keyword>
<keyword evidence="3 9" id="KW-0732">Signal</keyword>
<evidence type="ECO:0000256" key="1">
    <source>
        <dbReference type="ARBA" id="ARBA00004236"/>
    </source>
</evidence>
<dbReference type="InterPro" id="IPR007110">
    <property type="entry name" value="Ig-like_dom"/>
</dbReference>
<evidence type="ECO:0000256" key="2">
    <source>
        <dbReference type="ARBA" id="ARBA00022475"/>
    </source>
</evidence>